<dbReference type="Gene3D" id="3.30.450.20">
    <property type="entry name" value="PAS domain"/>
    <property type="match status" value="2"/>
</dbReference>
<dbReference type="PRINTS" id="PR00344">
    <property type="entry name" value="BCTRLSENSOR"/>
</dbReference>
<dbReference type="InterPro" id="IPR003661">
    <property type="entry name" value="HisK_dim/P_dom"/>
</dbReference>
<proteinExistence type="predicted"/>
<comment type="catalytic activity">
    <reaction evidence="1">
        <text>ATP + protein L-histidine = ADP + protein N-phospho-L-histidine.</text>
        <dbReference type="EC" id="2.7.13.3"/>
    </reaction>
</comment>
<dbReference type="PANTHER" id="PTHR43065:SF42">
    <property type="entry name" value="TWO-COMPONENT SENSOR PPRA"/>
    <property type="match status" value="1"/>
</dbReference>
<sequence length="529" mass="58833">MSLTITQVASEPVGVNRITGTGLMHDLVRAYDWAATSLGPIDSWPEVLVTTVLHVLDAPLPVLMAWGPEYNTFYNEAAIQSLGTKHPAAMGESYRQVFLEAWDIVGPEMDDCYLSGKTVVHENVLIPVARGVVLEDHYWTYSRVPVRYRGEIAGVLVPHRNTTNAVLALRERDTIATRMHQFLSATKDAVVGVDRDWRISYLNEAAETLYSKGRDLVGCDVWESFPDASYEGSPYLEHYTRAMDQGVPGSFETHHPAPWNLWLEVEVYPTADGLVTFSRNISEKRRALAALMQTEKLAVVGRLASSIAHEINNPLESVTNLLYIARHTPDKEEIAGLLDMADAELRRVAVITNQTLRFHRQSTSPREITCVDLFSSVLGMFEGKLRNSRITVEERKRADRPVRIFEGDIRQVLNNLVGNAIDAMPLGGRLIVRSREATRWATGQKGLMLTIADTGTGMPPDTLTRVFEAFFTTKGINGSGLGLWISRDIVNRHSGALHLRSCQREGRRGTVAALFLPFDAAPTTNTPSR</sequence>
<evidence type="ECO:0000313" key="5">
    <source>
        <dbReference type="EMBL" id="AFL86384.1"/>
    </source>
</evidence>
<feature type="domain" description="Histidine kinase" evidence="4">
    <location>
        <begin position="306"/>
        <end position="520"/>
    </location>
</feature>
<dbReference type="InterPro" id="IPR005467">
    <property type="entry name" value="His_kinase_dom"/>
</dbReference>
<dbReference type="SMART" id="SM00387">
    <property type="entry name" value="HATPase_c"/>
    <property type="match status" value="1"/>
</dbReference>
<dbReference type="Pfam" id="PF08448">
    <property type="entry name" value="PAS_4"/>
    <property type="match status" value="1"/>
</dbReference>
<dbReference type="RefSeq" id="WP_014783953.1">
    <property type="nucleotide sequence ID" value="NC_018014.1"/>
</dbReference>
<dbReference type="GO" id="GO:0000155">
    <property type="term" value="F:phosphorelay sensor kinase activity"/>
    <property type="evidence" value="ECO:0007669"/>
    <property type="project" value="InterPro"/>
</dbReference>
<dbReference type="InterPro" id="IPR004358">
    <property type="entry name" value="Sig_transdc_His_kin-like_C"/>
</dbReference>
<keyword evidence="5" id="KW-0418">Kinase</keyword>
<dbReference type="EMBL" id="CP003379">
    <property type="protein sequence ID" value="AFL86384.1"/>
    <property type="molecule type" value="Genomic_DNA"/>
</dbReference>
<dbReference type="AlphaFoldDB" id="I3ZAW6"/>
<dbReference type="Pfam" id="PF00512">
    <property type="entry name" value="HisKA"/>
    <property type="match status" value="1"/>
</dbReference>
<accession>I3ZAW6</accession>
<name>I3ZAW6_TERRK</name>
<dbReference type="SUPFAM" id="SSF55785">
    <property type="entry name" value="PYP-like sensor domain (PAS domain)"/>
    <property type="match status" value="1"/>
</dbReference>
<dbReference type="InterPro" id="IPR036097">
    <property type="entry name" value="HisK_dim/P_sf"/>
</dbReference>
<keyword evidence="6" id="KW-1185">Reference proteome</keyword>
<dbReference type="PROSITE" id="PS50109">
    <property type="entry name" value="HIS_KIN"/>
    <property type="match status" value="1"/>
</dbReference>
<dbReference type="SUPFAM" id="SSF47384">
    <property type="entry name" value="Homodimeric domain of signal transducing histidine kinase"/>
    <property type="match status" value="1"/>
</dbReference>
<evidence type="ECO:0000256" key="3">
    <source>
        <dbReference type="ARBA" id="ARBA00022553"/>
    </source>
</evidence>
<dbReference type="eggNOG" id="COG4191">
    <property type="taxonomic scope" value="Bacteria"/>
</dbReference>
<keyword evidence="3" id="KW-0597">Phosphoprotein</keyword>
<dbReference type="CDD" id="cd00082">
    <property type="entry name" value="HisKA"/>
    <property type="match status" value="1"/>
</dbReference>
<dbReference type="HOGENOM" id="CLU_000445_114_39_0"/>
<dbReference type="PANTHER" id="PTHR43065">
    <property type="entry name" value="SENSOR HISTIDINE KINASE"/>
    <property type="match status" value="1"/>
</dbReference>
<evidence type="ECO:0000256" key="2">
    <source>
        <dbReference type="ARBA" id="ARBA00012438"/>
    </source>
</evidence>
<keyword evidence="5" id="KW-0808">Transferase</keyword>
<reference evidence="5 6" key="1">
    <citation type="submission" date="2012-06" db="EMBL/GenBank/DDBJ databases">
        <title>Complete genome of Terriglobus roseus DSM 18391.</title>
        <authorList>
            <consortium name="US DOE Joint Genome Institute (JGI-PGF)"/>
            <person name="Lucas S."/>
            <person name="Copeland A."/>
            <person name="Lapidus A."/>
            <person name="Glavina del Rio T."/>
            <person name="Dalin E."/>
            <person name="Tice H."/>
            <person name="Bruce D."/>
            <person name="Goodwin L."/>
            <person name="Pitluck S."/>
            <person name="Peters L."/>
            <person name="Mikhailova N."/>
            <person name="Munk A.C.C."/>
            <person name="Kyrpides N."/>
            <person name="Mavromatis K."/>
            <person name="Ivanova N."/>
            <person name="Brettin T."/>
            <person name="Detter J.C."/>
            <person name="Han C."/>
            <person name="Larimer F."/>
            <person name="Land M."/>
            <person name="Hauser L."/>
            <person name="Markowitz V."/>
            <person name="Cheng J.-F."/>
            <person name="Hugenholtz P."/>
            <person name="Woyke T."/>
            <person name="Wu D."/>
            <person name="Brambilla E."/>
            <person name="Klenk H.-P."/>
            <person name="Eisen J.A."/>
        </authorList>
    </citation>
    <scope>NUCLEOTIDE SEQUENCE [LARGE SCALE GENOMIC DNA]</scope>
    <source>
        <strain evidence="6">DSM 18391 / NRRL B-41598 / KBS 63</strain>
    </source>
</reference>
<gene>
    <name evidence="5" type="ordered locus">Terro_0032</name>
</gene>
<dbReference type="SUPFAM" id="SSF55874">
    <property type="entry name" value="ATPase domain of HSP90 chaperone/DNA topoisomerase II/histidine kinase"/>
    <property type="match status" value="1"/>
</dbReference>
<evidence type="ECO:0000256" key="1">
    <source>
        <dbReference type="ARBA" id="ARBA00000085"/>
    </source>
</evidence>
<dbReference type="Gene3D" id="1.10.287.130">
    <property type="match status" value="1"/>
</dbReference>
<dbReference type="InterPro" id="IPR036890">
    <property type="entry name" value="HATPase_C_sf"/>
</dbReference>
<dbReference type="Proteomes" id="UP000006056">
    <property type="component" value="Chromosome"/>
</dbReference>
<dbReference type="InterPro" id="IPR003594">
    <property type="entry name" value="HATPase_dom"/>
</dbReference>
<dbReference type="STRING" id="926566.Terro_0032"/>
<dbReference type="EC" id="2.7.13.3" evidence="2"/>
<dbReference type="InterPro" id="IPR013656">
    <property type="entry name" value="PAS_4"/>
</dbReference>
<evidence type="ECO:0000313" key="6">
    <source>
        <dbReference type="Proteomes" id="UP000006056"/>
    </source>
</evidence>
<dbReference type="InterPro" id="IPR035965">
    <property type="entry name" value="PAS-like_dom_sf"/>
</dbReference>
<organism evidence="5 6">
    <name type="scientific">Terriglobus roseus (strain DSM 18391 / NRRL B-41598 / KBS 63)</name>
    <dbReference type="NCBI Taxonomy" id="926566"/>
    <lineage>
        <taxon>Bacteria</taxon>
        <taxon>Pseudomonadati</taxon>
        <taxon>Acidobacteriota</taxon>
        <taxon>Terriglobia</taxon>
        <taxon>Terriglobales</taxon>
        <taxon>Acidobacteriaceae</taxon>
        <taxon>Terriglobus</taxon>
    </lineage>
</organism>
<dbReference type="KEGG" id="trs:Terro_0032"/>
<protein>
    <recommendedName>
        <fullName evidence="2">histidine kinase</fullName>
        <ecNumber evidence="2">2.7.13.3</ecNumber>
    </recommendedName>
</protein>
<evidence type="ECO:0000259" key="4">
    <source>
        <dbReference type="PROSITE" id="PS50109"/>
    </source>
</evidence>
<dbReference type="Pfam" id="PF02518">
    <property type="entry name" value="HATPase_c"/>
    <property type="match status" value="1"/>
</dbReference>
<dbReference type="Gene3D" id="3.30.565.10">
    <property type="entry name" value="Histidine kinase-like ATPase, C-terminal domain"/>
    <property type="match status" value="1"/>
</dbReference>